<feature type="transmembrane region" description="Helical" evidence="1">
    <location>
        <begin position="125"/>
        <end position="145"/>
    </location>
</feature>
<evidence type="ECO:0000313" key="2">
    <source>
        <dbReference type="EMBL" id="PWG79155.1"/>
    </source>
</evidence>
<dbReference type="OrthoDB" id="677448at2"/>
<evidence type="ECO:0000313" key="3">
    <source>
        <dbReference type="Proteomes" id="UP000245647"/>
    </source>
</evidence>
<name>A0A2U2PCN6_9SPHI</name>
<dbReference type="Proteomes" id="UP000245647">
    <property type="component" value="Unassembled WGS sequence"/>
</dbReference>
<keyword evidence="3" id="KW-1185">Reference proteome</keyword>
<protein>
    <submittedName>
        <fullName evidence="2">Uncharacterized protein</fullName>
    </submittedName>
</protein>
<dbReference type="RefSeq" id="WP_109417402.1">
    <property type="nucleotide sequence ID" value="NZ_QEAS01000017.1"/>
</dbReference>
<proteinExistence type="predicted"/>
<reference evidence="2 3" key="1">
    <citation type="submission" date="2018-04" db="EMBL/GenBank/DDBJ databases">
        <title>Pedobacter chongqingensis sp. nov., isolated from a rottenly hemp rope.</title>
        <authorList>
            <person name="Cai Y."/>
        </authorList>
    </citation>
    <scope>NUCLEOTIDE SEQUENCE [LARGE SCALE GENOMIC DNA]</scope>
    <source>
        <strain evidence="2 3">FJ4-8</strain>
    </source>
</reference>
<evidence type="ECO:0000256" key="1">
    <source>
        <dbReference type="SAM" id="Phobius"/>
    </source>
</evidence>
<sequence>MELNKANEDWEKEAPVLAALGKDNPFTVPDNYFTDLHSHLSSVARLDRLKQDNGGFQIPEGYFETLAEQTASLTKIGNLPEITADSGFGVPEGYFSHLQQAINSKTVHAENKEEKGIRKLILPGVRYAAAACIVIAAATILFFNIKTNSIESKLSGIPEDEIVNYLQVHSDTGDTPVIMDNLGASTASYKGTDLSDQEIEQYLETTL</sequence>
<organism evidence="2 3">
    <name type="scientific">Pararcticibacter amylolyticus</name>
    <dbReference type="NCBI Taxonomy" id="2173175"/>
    <lineage>
        <taxon>Bacteria</taxon>
        <taxon>Pseudomonadati</taxon>
        <taxon>Bacteroidota</taxon>
        <taxon>Sphingobacteriia</taxon>
        <taxon>Sphingobacteriales</taxon>
        <taxon>Sphingobacteriaceae</taxon>
        <taxon>Pararcticibacter</taxon>
    </lineage>
</organism>
<comment type="caution">
    <text evidence="2">The sequence shown here is derived from an EMBL/GenBank/DDBJ whole genome shotgun (WGS) entry which is preliminary data.</text>
</comment>
<dbReference type="AlphaFoldDB" id="A0A2U2PCN6"/>
<keyword evidence="1" id="KW-1133">Transmembrane helix</keyword>
<keyword evidence="1" id="KW-0472">Membrane</keyword>
<accession>A0A2U2PCN6</accession>
<dbReference type="EMBL" id="QEAS01000017">
    <property type="protein sequence ID" value="PWG79155.1"/>
    <property type="molecule type" value="Genomic_DNA"/>
</dbReference>
<gene>
    <name evidence="2" type="ORF">DDR33_19105</name>
</gene>
<keyword evidence="1" id="KW-0812">Transmembrane</keyword>